<proteinExistence type="predicted"/>
<feature type="non-terminal residue" evidence="1">
    <location>
        <position position="50"/>
    </location>
</feature>
<organism evidence="1 2">
    <name type="scientific">Moniliophthora roreri</name>
    <name type="common">Frosty pod rot fungus</name>
    <name type="synonym">Monilia roreri</name>
    <dbReference type="NCBI Taxonomy" id="221103"/>
    <lineage>
        <taxon>Eukaryota</taxon>
        <taxon>Fungi</taxon>
        <taxon>Dikarya</taxon>
        <taxon>Basidiomycota</taxon>
        <taxon>Agaricomycotina</taxon>
        <taxon>Agaricomycetes</taxon>
        <taxon>Agaricomycetidae</taxon>
        <taxon>Agaricales</taxon>
        <taxon>Marasmiineae</taxon>
        <taxon>Marasmiaceae</taxon>
        <taxon>Moniliophthora</taxon>
    </lineage>
</organism>
<dbReference type="Proteomes" id="UP000054988">
    <property type="component" value="Unassembled WGS sequence"/>
</dbReference>
<comment type="caution">
    <text evidence="1">The sequence shown here is derived from an EMBL/GenBank/DDBJ whole genome shotgun (WGS) entry which is preliminary data.</text>
</comment>
<name>A0A0W0FQH9_MONRR</name>
<accession>A0A0W0FQH9</accession>
<reference evidence="1 2" key="1">
    <citation type="submission" date="2015-12" db="EMBL/GenBank/DDBJ databases">
        <title>Draft genome sequence of Moniliophthora roreri, the causal agent of frosty pod rot of cacao.</title>
        <authorList>
            <person name="Aime M.C."/>
            <person name="Diaz-Valderrama J.R."/>
            <person name="Kijpornyongpan T."/>
            <person name="Phillips-Mora W."/>
        </authorList>
    </citation>
    <scope>NUCLEOTIDE SEQUENCE [LARGE SCALE GENOMIC DNA]</scope>
    <source>
        <strain evidence="1 2">MCA 2952</strain>
    </source>
</reference>
<dbReference type="EMBL" id="LATX01001739">
    <property type="protein sequence ID" value="KTB38639.1"/>
    <property type="molecule type" value="Genomic_DNA"/>
</dbReference>
<evidence type="ECO:0000313" key="1">
    <source>
        <dbReference type="EMBL" id="KTB38639.1"/>
    </source>
</evidence>
<protein>
    <submittedName>
        <fullName evidence="1">Uncharacterized protein</fullName>
    </submittedName>
</protein>
<sequence length="50" mass="5493">MAVYWQCPIDPTPGHTAPSNSIYTVGEGNYTAGRFTQATLEQSRFKPCVT</sequence>
<gene>
    <name evidence="1" type="ORF">WG66_8782</name>
</gene>
<evidence type="ECO:0000313" key="2">
    <source>
        <dbReference type="Proteomes" id="UP000054988"/>
    </source>
</evidence>
<dbReference type="AlphaFoldDB" id="A0A0W0FQH9"/>